<name>A0A1R2AS42_9CILI</name>
<evidence type="ECO:0000256" key="1">
    <source>
        <dbReference type="SAM" id="SignalP"/>
    </source>
</evidence>
<dbReference type="EMBL" id="MPUH01001539">
    <property type="protein sequence ID" value="OMJ67240.1"/>
    <property type="molecule type" value="Genomic_DNA"/>
</dbReference>
<dbReference type="AlphaFoldDB" id="A0A1R2AS42"/>
<feature type="signal peptide" evidence="1">
    <location>
        <begin position="1"/>
        <end position="17"/>
    </location>
</feature>
<keyword evidence="1" id="KW-0732">Signal</keyword>
<comment type="caution">
    <text evidence="2">The sequence shown here is derived from an EMBL/GenBank/DDBJ whole genome shotgun (WGS) entry which is preliminary data.</text>
</comment>
<accession>A0A1R2AS42</accession>
<protein>
    <recommendedName>
        <fullName evidence="4">Lipocalin/cytosolic fatty-acid binding domain-containing protein</fullName>
    </recommendedName>
</protein>
<gene>
    <name evidence="2" type="ORF">SteCoe_35658</name>
</gene>
<reference evidence="2 3" key="1">
    <citation type="submission" date="2016-11" db="EMBL/GenBank/DDBJ databases">
        <title>The macronuclear genome of Stentor coeruleus: a giant cell with tiny introns.</title>
        <authorList>
            <person name="Slabodnick M."/>
            <person name="Ruby J.G."/>
            <person name="Reiff S.B."/>
            <person name="Swart E.C."/>
            <person name="Gosai S."/>
            <person name="Prabakaran S."/>
            <person name="Witkowska E."/>
            <person name="Larue G.E."/>
            <person name="Fisher S."/>
            <person name="Freeman R.M."/>
            <person name="Gunawardena J."/>
            <person name="Chu W."/>
            <person name="Stover N.A."/>
            <person name="Gregory B.D."/>
            <person name="Nowacki M."/>
            <person name="Derisi J."/>
            <person name="Roy S.W."/>
            <person name="Marshall W.F."/>
            <person name="Sood P."/>
        </authorList>
    </citation>
    <scope>NUCLEOTIDE SEQUENCE [LARGE SCALE GENOMIC DNA]</scope>
    <source>
        <strain evidence="2">WM001</strain>
    </source>
</reference>
<evidence type="ECO:0000313" key="3">
    <source>
        <dbReference type="Proteomes" id="UP000187209"/>
    </source>
</evidence>
<organism evidence="2 3">
    <name type="scientific">Stentor coeruleus</name>
    <dbReference type="NCBI Taxonomy" id="5963"/>
    <lineage>
        <taxon>Eukaryota</taxon>
        <taxon>Sar</taxon>
        <taxon>Alveolata</taxon>
        <taxon>Ciliophora</taxon>
        <taxon>Postciliodesmatophora</taxon>
        <taxon>Heterotrichea</taxon>
        <taxon>Heterotrichida</taxon>
        <taxon>Stentoridae</taxon>
        <taxon>Stentor</taxon>
    </lineage>
</organism>
<evidence type="ECO:0008006" key="4">
    <source>
        <dbReference type="Google" id="ProtNLM"/>
    </source>
</evidence>
<feature type="chain" id="PRO_5013294629" description="Lipocalin/cytosolic fatty-acid binding domain-containing protein" evidence="1">
    <location>
        <begin position="18"/>
        <end position="209"/>
    </location>
</feature>
<sequence length="209" mass="24049">MFFMLSILLFPGYLCSSSRTTKLNTYEKYYGSWITSNNFLDFTQNTGYIKIKFPKQTSCDKSIIAFTVKNGFYSDDIKKKFGIQEVIDNQSEKTMTFNTTNITHISSSLKGKYVNGYILFNLDTSIKGRFCVNAECINFSATDQYLKKYEKSRVIYCFVLFCVCFLQCFIVARVHDLLSSDENIARNVSLMSWIMNGSIDFSVTAFNIL</sequence>
<dbReference type="Proteomes" id="UP000187209">
    <property type="component" value="Unassembled WGS sequence"/>
</dbReference>
<keyword evidence="3" id="KW-1185">Reference proteome</keyword>
<evidence type="ECO:0000313" key="2">
    <source>
        <dbReference type="EMBL" id="OMJ67240.1"/>
    </source>
</evidence>
<proteinExistence type="predicted"/>